<proteinExistence type="predicted"/>
<dbReference type="RefSeq" id="WP_154613952.1">
    <property type="nucleotide sequence ID" value="NZ_CP053660.1"/>
</dbReference>
<dbReference type="InterPro" id="IPR002346">
    <property type="entry name" value="Mopterin_DH_FAD-bd"/>
</dbReference>
<dbReference type="PROSITE" id="PS51387">
    <property type="entry name" value="FAD_PCMH"/>
    <property type="match status" value="1"/>
</dbReference>
<dbReference type="InterPro" id="IPR051312">
    <property type="entry name" value="Diverse_Substr_Oxidored"/>
</dbReference>
<dbReference type="GO" id="GO:0016491">
    <property type="term" value="F:oxidoreductase activity"/>
    <property type="evidence" value="ECO:0007669"/>
    <property type="project" value="InterPro"/>
</dbReference>
<gene>
    <name evidence="1" type="ORF">GGQ22_03985</name>
</gene>
<name>A0A6I3J1M9_9ACTN</name>
<accession>A0A6I3J1M9</accession>
<dbReference type="PANTHER" id="PTHR42659:SF9">
    <property type="entry name" value="XANTHINE DEHYDROGENASE FAD-BINDING SUBUNIT XDHB-RELATED"/>
    <property type="match status" value="1"/>
</dbReference>
<dbReference type="InterPro" id="IPR036318">
    <property type="entry name" value="FAD-bd_PCMH-like_sf"/>
</dbReference>
<dbReference type="Pfam" id="PF00941">
    <property type="entry name" value="FAD_binding_5"/>
    <property type="match status" value="1"/>
</dbReference>
<dbReference type="InterPro" id="IPR016166">
    <property type="entry name" value="FAD-bd_PCMH"/>
</dbReference>
<sequence>MDLPGVTSFRRPTGRADLRLAPGETLLAGGTWLFSEPQPGTTGLVDLTTLGWPAVELLGDGTLRIGATCTIAELVASPLLGPLGPLARSAADAFLLSFKVQHAATVGGNIALALPAGAMTSLTAGLDGIALVWTPDGGERREPVAELVRGVATTSLAPGEVIRAVDVPPSALAARAAFRRMSLAPHGRSSAVVVGVGDRVTVTAATTRPVVLDADRLEEGLAAVDCWYDDPHGAPDWRAAVTATLAREVVRELRA</sequence>
<dbReference type="Proteomes" id="UP000433406">
    <property type="component" value="Unassembled WGS sequence"/>
</dbReference>
<evidence type="ECO:0000313" key="1">
    <source>
        <dbReference type="EMBL" id="MTB94236.1"/>
    </source>
</evidence>
<dbReference type="AlphaFoldDB" id="A0A6I3J1M9"/>
<dbReference type="Gene3D" id="3.30.465.10">
    <property type="match status" value="1"/>
</dbReference>
<reference evidence="1 2" key="1">
    <citation type="submission" date="2019-10" db="EMBL/GenBank/DDBJ databases">
        <title>Nocardioides novel species isolated from the excrement of Marmot.</title>
        <authorList>
            <person name="Zhang G."/>
        </authorList>
    </citation>
    <scope>NUCLEOTIDE SEQUENCE [LARGE SCALE GENOMIC DNA]</scope>
    <source>
        <strain evidence="2">zg-579</strain>
    </source>
</reference>
<organism evidence="1 2">
    <name type="scientific">Nocardioides marmotae</name>
    <dbReference type="NCBI Taxonomy" id="2663857"/>
    <lineage>
        <taxon>Bacteria</taxon>
        <taxon>Bacillati</taxon>
        <taxon>Actinomycetota</taxon>
        <taxon>Actinomycetes</taxon>
        <taxon>Propionibacteriales</taxon>
        <taxon>Nocardioidaceae</taxon>
        <taxon>Nocardioides</taxon>
    </lineage>
</organism>
<keyword evidence="2" id="KW-1185">Reference proteome</keyword>
<dbReference type="PANTHER" id="PTHR42659">
    <property type="entry name" value="XANTHINE DEHYDROGENASE SUBUNIT C-RELATED"/>
    <property type="match status" value="1"/>
</dbReference>
<evidence type="ECO:0000313" key="2">
    <source>
        <dbReference type="Proteomes" id="UP000433406"/>
    </source>
</evidence>
<protein>
    <submittedName>
        <fullName evidence="1">FAD-binding molybdopterin dehydrogenase</fullName>
    </submittedName>
</protein>
<dbReference type="SUPFAM" id="SSF56176">
    <property type="entry name" value="FAD-binding/transporter-associated domain-like"/>
    <property type="match status" value="1"/>
</dbReference>
<comment type="caution">
    <text evidence="1">The sequence shown here is derived from an EMBL/GenBank/DDBJ whole genome shotgun (WGS) entry which is preliminary data.</text>
</comment>
<dbReference type="EMBL" id="WLCI01000003">
    <property type="protein sequence ID" value="MTB94236.1"/>
    <property type="molecule type" value="Genomic_DNA"/>
</dbReference>
<dbReference type="InterPro" id="IPR016169">
    <property type="entry name" value="FAD-bd_PCMH_sub2"/>
</dbReference>
<dbReference type="GO" id="GO:0071949">
    <property type="term" value="F:FAD binding"/>
    <property type="evidence" value="ECO:0007669"/>
    <property type="project" value="InterPro"/>
</dbReference>